<dbReference type="InterPro" id="IPR006132">
    <property type="entry name" value="Asp/Orn_carbamoyltranf_P-bd"/>
</dbReference>
<dbReference type="HAMAP" id="MF_01109">
    <property type="entry name" value="OTCase"/>
    <property type="match status" value="1"/>
</dbReference>
<feature type="binding site" evidence="9">
    <location>
        <position position="164"/>
    </location>
    <ligand>
        <name>L-ornithine</name>
        <dbReference type="ChEBI" id="CHEBI:46911"/>
    </ligand>
</feature>
<evidence type="ECO:0000313" key="12">
    <source>
        <dbReference type="EMBL" id="KGF96651.1"/>
    </source>
</evidence>
<dbReference type="PRINTS" id="PR00100">
    <property type="entry name" value="AOTCASE"/>
</dbReference>
<evidence type="ECO:0000256" key="8">
    <source>
        <dbReference type="ARBA" id="ARBA00048772"/>
    </source>
</evidence>
<dbReference type="eggNOG" id="COG0078">
    <property type="taxonomic scope" value="Bacteria"/>
</dbReference>
<proteinExistence type="inferred from homology"/>
<evidence type="ECO:0000313" key="13">
    <source>
        <dbReference type="Proteomes" id="UP000030355"/>
    </source>
</evidence>
<evidence type="ECO:0000256" key="9">
    <source>
        <dbReference type="HAMAP-Rule" id="MF_01109"/>
    </source>
</evidence>
<organism evidence="12 13">
    <name type="scientific">Prochlorococcus marinus str. MIT 9201</name>
    <dbReference type="NCBI Taxonomy" id="93057"/>
    <lineage>
        <taxon>Bacteria</taxon>
        <taxon>Bacillati</taxon>
        <taxon>Cyanobacteriota</taxon>
        <taxon>Cyanophyceae</taxon>
        <taxon>Synechococcales</taxon>
        <taxon>Prochlorococcaceae</taxon>
        <taxon>Prochlorococcus</taxon>
    </lineage>
</organism>
<feature type="binding site" evidence="9">
    <location>
        <position position="106"/>
    </location>
    <ligand>
        <name>carbamoyl phosphate</name>
        <dbReference type="ChEBI" id="CHEBI:58228"/>
    </ligand>
</feature>
<dbReference type="InterPro" id="IPR002292">
    <property type="entry name" value="Orn/put_carbamltrans"/>
</dbReference>
<evidence type="ECO:0000256" key="5">
    <source>
        <dbReference type="ARBA" id="ARBA00022571"/>
    </source>
</evidence>
<dbReference type="NCBIfam" id="NF001986">
    <property type="entry name" value="PRK00779.1"/>
    <property type="match status" value="1"/>
</dbReference>
<evidence type="ECO:0000259" key="11">
    <source>
        <dbReference type="Pfam" id="PF02729"/>
    </source>
</evidence>
<dbReference type="SUPFAM" id="SSF53671">
    <property type="entry name" value="Aspartate/ornithine carbamoyltransferase"/>
    <property type="match status" value="1"/>
</dbReference>
<feature type="domain" description="Aspartate/ornithine carbamoyltransferase Asp/Orn-binding" evidence="10">
    <location>
        <begin position="153"/>
        <end position="305"/>
    </location>
</feature>
<dbReference type="PANTHER" id="PTHR45753:SF3">
    <property type="entry name" value="ORNITHINE TRANSCARBAMYLASE, MITOCHONDRIAL"/>
    <property type="match status" value="1"/>
</dbReference>
<keyword evidence="6" id="KW-0028">Amino-acid biosynthesis</keyword>
<dbReference type="RefSeq" id="WP_032521707.1">
    <property type="nucleotide sequence ID" value="NZ_CP138977.1"/>
</dbReference>
<dbReference type="InterPro" id="IPR006131">
    <property type="entry name" value="Asp_carbamoyltransf_Asp/Orn-bd"/>
</dbReference>
<gene>
    <name evidence="12" type="ORF">EU95_0536</name>
</gene>
<accession>A0A0A2A764</accession>
<feature type="binding site" evidence="9">
    <location>
        <begin position="55"/>
        <end position="58"/>
    </location>
    <ligand>
        <name>carbamoyl phosphate</name>
        <dbReference type="ChEBI" id="CHEBI:58228"/>
    </ligand>
</feature>
<dbReference type="Pfam" id="PF00185">
    <property type="entry name" value="OTCace"/>
    <property type="match status" value="1"/>
</dbReference>
<comment type="subcellular location">
    <subcellularLocation>
        <location evidence="9">Cytoplasm</location>
    </subcellularLocation>
</comment>
<sequence>MLKPIKLANKNFLSSLDTSREELVNILEIAKAFKNKDLNIKLKDNVLGLIFDKSSTRTRVSFQVAMSRLGGNTVDLIPNTSQIGRGEPIRDTARVLSRYCDVLAIRTYKQSDLEEYAKWSSKPVINALTDLEHPCQALADYMTIKEELLDFKNVVLTFIGDGNNVANSLILCGALLGVEVRIACPKGYEPNPLVIKKAYQIYKNKDLLRITNDPINAVKGANVLYTDVWSSMGEENQKEEKDKDFIGFTIDKNLVRNADKDAIILHCLPAYRAKEITDEVFESKRSVIFDQAENRMHAQQALLSCLLS</sequence>
<reference evidence="13" key="1">
    <citation type="journal article" date="2014" name="Sci. Data">
        <title>Genomes of diverse isolates of the marine cyanobacterium Prochlorococcus.</title>
        <authorList>
            <person name="Biller S."/>
            <person name="Berube P."/>
            <person name="Thompson J."/>
            <person name="Kelly L."/>
            <person name="Roggensack S."/>
            <person name="Awad L."/>
            <person name="Roache-Johnson K."/>
            <person name="Ding H."/>
            <person name="Giovannoni S.J."/>
            <person name="Moore L.R."/>
            <person name="Chisholm S.W."/>
        </authorList>
    </citation>
    <scope>NUCLEOTIDE SEQUENCE [LARGE SCALE GENOMIC DNA]</scope>
    <source>
        <strain evidence="13">MIT 9201</strain>
    </source>
</reference>
<dbReference type="GO" id="GO:0004585">
    <property type="term" value="F:ornithine carbamoyltransferase activity"/>
    <property type="evidence" value="ECO:0007669"/>
    <property type="project" value="UniProtKB-UniRule"/>
</dbReference>
<dbReference type="AlphaFoldDB" id="A0A0A2A764"/>
<dbReference type="FunFam" id="3.40.50.1370:FF:000008">
    <property type="entry name" value="Ornithine carbamoyltransferase"/>
    <property type="match status" value="1"/>
</dbReference>
<feature type="binding site" evidence="9">
    <location>
        <begin position="231"/>
        <end position="232"/>
    </location>
    <ligand>
        <name>L-ornithine</name>
        <dbReference type="ChEBI" id="CHEBI:46911"/>
    </ligand>
</feature>
<dbReference type="STRING" id="93057.EU95_0536"/>
<comment type="similarity">
    <text evidence="2 9">Belongs to the aspartate/ornithine carbamoyltransferase superfamily. OTCase family.</text>
</comment>
<keyword evidence="5" id="KW-0055">Arginine biosynthesis</keyword>
<name>A0A0A2A764_PROMR</name>
<dbReference type="NCBIfam" id="TIGR00658">
    <property type="entry name" value="orni_carb_tr"/>
    <property type="match status" value="1"/>
</dbReference>
<evidence type="ECO:0000256" key="1">
    <source>
        <dbReference type="ARBA" id="ARBA00004975"/>
    </source>
</evidence>
<dbReference type="OrthoDB" id="9802587at2"/>
<dbReference type="PANTHER" id="PTHR45753">
    <property type="entry name" value="ORNITHINE CARBAMOYLTRANSFERASE, MITOCHONDRIAL"/>
    <property type="match status" value="1"/>
</dbReference>
<evidence type="ECO:0000259" key="10">
    <source>
        <dbReference type="Pfam" id="PF00185"/>
    </source>
</evidence>
<feature type="binding site" evidence="9">
    <location>
        <position position="227"/>
    </location>
    <ligand>
        <name>L-ornithine</name>
        <dbReference type="ChEBI" id="CHEBI:46911"/>
    </ligand>
</feature>
<feature type="binding site" evidence="9">
    <location>
        <begin position="267"/>
        <end position="268"/>
    </location>
    <ligand>
        <name>carbamoyl phosphate</name>
        <dbReference type="ChEBI" id="CHEBI:58228"/>
    </ligand>
</feature>
<keyword evidence="7 9" id="KW-0808">Transferase</keyword>
<dbReference type="PROSITE" id="PS00097">
    <property type="entry name" value="CARBAMOYLTRANSFERASE"/>
    <property type="match status" value="1"/>
</dbReference>
<dbReference type="GO" id="GO:0042450">
    <property type="term" value="P:L-arginine biosynthetic process via ornithine"/>
    <property type="evidence" value="ECO:0007669"/>
    <property type="project" value="UniProtKB-UniRule"/>
</dbReference>
<evidence type="ECO:0000256" key="3">
    <source>
        <dbReference type="ARBA" id="ARBA00013007"/>
    </source>
</evidence>
<comment type="pathway">
    <text evidence="1">Amino-acid biosynthesis; L-arginine biosynthesis; L-arginine from L-ornithine and carbamoyl phosphate: step 1/3.</text>
</comment>
<comment type="caution">
    <text evidence="12">The sequence shown here is derived from an EMBL/GenBank/DDBJ whole genome shotgun (WGS) entry which is preliminary data.</text>
</comment>
<dbReference type="PRINTS" id="PR00102">
    <property type="entry name" value="OTCASE"/>
</dbReference>
<dbReference type="Proteomes" id="UP000030355">
    <property type="component" value="Unassembled WGS sequence"/>
</dbReference>
<feature type="binding site" evidence="9">
    <location>
        <begin position="133"/>
        <end position="136"/>
    </location>
    <ligand>
        <name>carbamoyl phosphate</name>
        <dbReference type="ChEBI" id="CHEBI:58228"/>
    </ligand>
</feature>
<dbReference type="InterPro" id="IPR024904">
    <property type="entry name" value="OTCase_ArgI"/>
</dbReference>
<dbReference type="EC" id="2.1.3.3" evidence="3 9"/>
<dbReference type="GO" id="GO:0016597">
    <property type="term" value="F:amino acid binding"/>
    <property type="evidence" value="ECO:0007669"/>
    <property type="project" value="InterPro"/>
</dbReference>
<evidence type="ECO:0000256" key="7">
    <source>
        <dbReference type="ARBA" id="ARBA00022679"/>
    </source>
</evidence>
<protein>
    <recommendedName>
        <fullName evidence="4 9">Ornithine carbamoyltransferase</fullName>
        <shortName evidence="9">OTCase</shortName>
        <ecNumber evidence="3 9">2.1.3.3</ecNumber>
    </recommendedName>
</protein>
<dbReference type="EMBL" id="JNAL01000007">
    <property type="protein sequence ID" value="KGF96651.1"/>
    <property type="molecule type" value="Genomic_DNA"/>
</dbReference>
<evidence type="ECO:0000256" key="2">
    <source>
        <dbReference type="ARBA" id="ARBA00007805"/>
    </source>
</evidence>
<evidence type="ECO:0000256" key="4">
    <source>
        <dbReference type="ARBA" id="ARBA00016634"/>
    </source>
</evidence>
<keyword evidence="9" id="KW-0963">Cytoplasm</keyword>
<comment type="catalytic activity">
    <reaction evidence="8 9">
        <text>carbamoyl phosphate + L-ornithine = L-citrulline + phosphate + H(+)</text>
        <dbReference type="Rhea" id="RHEA:19513"/>
        <dbReference type="ChEBI" id="CHEBI:15378"/>
        <dbReference type="ChEBI" id="CHEBI:43474"/>
        <dbReference type="ChEBI" id="CHEBI:46911"/>
        <dbReference type="ChEBI" id="CHEBI:57743"/>
        <dbReference type="ChEBI" id="CHEBI:58228"/>
        <dbReference type="EC" id="2.1.3.3"/>
    </reaction>
</comment>
<feature type="domain" description="Aspartate/ornithine carbamoyltransferase carbamoyl-P binding" evidence="11">
    <location>
        <begin position="10"/>
        <end position="146"/>
    </location>
</feature>
<evidence type="ECO:0000256" key="6">
    <source>
        <dbReference type="ARBA" id="ARBA00022605"/>
    </source>
</evidence>
<feature type="binding site" evidence="9">
    <location>
        <position position="82"/>
    </location>
    <ligand>
        <name>carbamoyl phosphate</name>
        <dbReference type="ChEBI" id="CHEBI:58228"/>
    </ligand>
</feature>
<dbReference type="InterPro" id="IPR036901">
    <property type="entry name" value="Asp/Orn_carbamoylTrfase_sf"/>
</dbReference>
<dbReference type="InterPro" id="IPR006130">
    <property type="entry name" value="Asp/Orn_carbamoylTrfase"/>
</dbReference>
<dbReference type="Gene3D" id="3.40.50.1370">
    <property type="entry name" value="Aspartate/ornithine carbamoyltransferase"/>
    <property type="match status" value="2"/>
</dbReference>
<feature type="binding site" evidence="9">
    <location>
        <position position="295"/>
    </location>
    <ligand>
        <name>carbamoyl phosphate</name>
        <dbReference type="ChEBI" id="CHEBI:58228"/>
    </ligand>
</feature>
<dbReference type="Pfam" id="PF02729">
    <property type="entry name" value="OTCace_N"/>
    <property type="match status" value="1"/>
</dbReference>
<dbReference type="GO" id="GO:0005737">
    <property type="term" value="C:cytoplasm"/>
    <property type="evidence" value="ECO:0007669"/>
    <property type="project" value="UniProtKB-SubCell"/>
</dbReference>
<dbReference type="GO" id="GO:0019240">
    <property type="term" value="P:citrulline biosynthetic process"/>
    <property type="evidence" value="ECO:0007669"/>
    <property type="project" value="TreeGrafter"/>
</dbReference>